<reference evidence="2 3" key="1">
    <citation type="submission" date="2017-05" db="EMBL/GenBank/DDBJ databases">
        <title>Draft genome sequence of Elsinoe australis.</title>
        <authorList>
            <person name="Cheng Q."/>
        </authorList>
    </citation>
    <scope>NUCLEOTIDE SEQUENCE [LARGE SCALE GENOMIC DNA]</scope>
    <source>
        <strain evidence="2 3">NL1</strain>
    </source>
</reference>
<evidence type="ECO:0000256" key="1">
    <source>
        <dbReference type="SAM" id="MobiDB-lite"/>
    </source>
</evidence>
<accession>A0A2P7Z2U8</accession>
<dbReference type="AlphaFoldDB" id="A0A2P7Z2U8"/>
<name>A0A2P7Z2U8_9PEZI</name>
<dbReference type="EMBL" id="NHZQ01000335">
    <property type="protein sequence ID" value="PSK42534.1"/>
    <property type="molecule type" value="Genomic_DNA"/>
</dbReference>
<dbReference type="Proteomes" id="UP000243723">
    <property type="component" value="Unassembled WGS sequence"/>
</dbReference>
<feature type="region of interest" description="Disordered" evidence="1">
    <location>
        <begin position="1"/>
        <end position="20"/>
    </location>
</feature>
<protein>
    <submittedName>
        <fullName evidence="2">Uncharacterized protein</fullName>
    </submittedName>
</protein>
<dbReference type="Pfam" id="PF20354">
    <property type="entry name" value="DUF6649"/>
    <property type="match status" value="1"/>
</dbReference>
<sequence>MTTPNLHQAGIKRRADDTLDDEQRFAKRFNLLNIGRPPPPPSSPPRKPQLNPPVDHPSKLYIPVSTNSPTPTTTTAPAPSALTSEPDAMPIDDTPHRIYIHDLDAEVASCSPPSEPQLVFLPDIERHFARIPSHILRGAGAATDNSGKELVLYDTPGAEGGRSQEQDLVRRAMEETRRRKREEWERSARQTWKVEGTETAHGFGGEDWGDGVGEEGRDEGAEARAMGWGEIRDREEGEEEDGDAMDIG</sequence>
<keyword evidence="3" id="KW-1185">Reference proteome</keyword>
<dbReference type="OrthoDB" id="5345504at2759"/>
<feature type="region of interest" description="Disordered" evidence="1">
    <location>
        <begin position="30"/>
        <end position="94"/>
    </location>
</feature>
<comment type="caution">
    <text evidence="2">The sequence shown here is derived from an EMBL/GenBank/DDBJ whole genome shotgun (WGS) entry which is preliminary data.</text>
</comment>
<evidence type="ECO:0000313" key="2">
    <source>
        <dbReference type="EMBL" id="PSK42534.1"/>
    </source>
</evidence>
<evidence type="ECO:0000313" key="3">
    <source>
        <dbReference type="Proteomes" id="UP000243723"/>
    </source>
</evidence>
<organism evidence="2 3">
    <name type="scientific">Elsinoe australis</name>
    <dbReference type="NCBI Taxonomy" id="40998"/>
    <lineage>
        <taxon>Eukaryota</taxon>
        <taxon>Fungi</taxon>
        <taxon>Dikarya</taxon>
        <taxon>Ascomycota</taxon>
        <taxon>Pezizomycotina</taxon>
        <taxon>Dothideomycetes</taxon>
        <taxon>Dothideomycetidae</taxon>
        <taxon>Myriangiales</taxon>
        <taxon>Elsinoaceae</taxon>
        <taxon>Elsinoe</taxon>
    </lineage>
</organism>
<dbReference type="InterPro" id="IPR046591">
    <property type="entry name" value="DUF6649"/>
</dbReference>
<dbReference type="STRING" id="40998.A0A2P7Z2U8"/>
<feature type="compositionally biased region" description="Acidic residues" evidence="1">
    <location>
        <begin position="236"/>
        <end position="248"/>
    </location>
</feature>
<proteinExistence type="predicted"/>
<feature type="region of interest" description="Disordered" evidence="1">
    <location>
        <begin position="172"/>
        <end position="248"/>
    </location>
</feature>
<feature type="compositionally biased region" description="Pro residues" evidence="1">
    <location>
        <begin position="36"/>
        <end position="55"/>
    </location>
</feature>
<feature type="compositionally biased region" description="Basic and acidic residues" evidence="1">
    <location>
        <begin position="172"/>
        <end position="188"/>
    </location>
</feature>
<feature type="compositionally biased region" description="Low complexity" evidence="1">
    <location>
        <begin position="65"/>
        <end position="84"/>
    </location>
</feature>
<gene>
    <name evidence="2" type="ORF">B9Z65_4448</name>
</gene>